<keyword evidence="14" id="KW-0325">Glycoprotein</keyword>
<keyword evidence="18" id="KW-1185">Reference proteome</keyword>
<dbReference type="InterPro" id="IPR007266">
    <property type="entry name" value="Ero1"/>
</dbReference>
<proteinExistence type="inferred from homology"/>
<keyword evidence="9" id="KW-0274">FAD</keyword>
<dbReference type="PANTHER" id="PTHR12613">
    <property type="entry name" value="ERO1-RELATED"/>
    <property type="match status" value="1"/>
</dbReference>
<keyword evidence="10" id="KW-0249">Electron transport</keyword>
<accession>A0AAD5QYW9</accession>
<keyword evidence="13" id="KW-1015">Disulfide bond</keyword>
<evidence type="ECO:0000256" key="2">
    <source>
        <dbReference type="ARBA" id="ARBA00004367"/>
    </source>
</evidence>
<dbReference type="GO" id="GO:0016972">
    <property type="term" value="F:thiol oxidase activity"/>
    <property type="evidence" value="ECO:0007669"/>
    <property type="project" value="InterPro"/>
</dbReference>
<keyword evidence="5" id="KW-0813">Transport</keyword>
<dbReference type="PANTHER" id="PTHR12613:SF0">
    <property type="entry name" value="ERO1-LIKE PROTEIN"/>
    <property type="match status" value="1"/>
</dbReference>
<evidence type="ECO:0000256" key="8">
    <source>
        <dbReference type="ARBA" id="ARBA00022824"/>
    </source>
</evidence>
<keyword evidence="12" id="KW-0472">Membrane</keyword>
<keyword evidence="7" id="KW-0732">Signal</keyword>
<evidence type="ECO:0000256" key="10">
    <source>
        <dbReference type="ARBA" id="ARBA00022982"/>
    </source>
</evidence>
<dbReference type="AlphaFoldDB" id="A0AAD5QYW9"/>
<keyword evidence="6" id="KW-0285">Flavoprotein</keyword>
<comment type="caution">
    <text evidence="17">The sequence shown here is derived from an EMBL/GenBank/DDBJ whole genome shotgun (WGS) entry which is preliminary data.</text>
</comment>
<evidence type="ECO:0000256" key="7">
    <source>
        <dbReference type="ARBA" id="ARBA00022729"/>
    </source>
</evidence>
<dbReference type="InterPro" id="IPR037192">
    <property type="entry name" value="ERO1-like_sf"/>
</dbReference>
<evidence type="ECO:0000256" key="16">
    <source>
        <dbReference type="SAM" id="MobiDB-lite"/>
    </source>
</evidence>
<evidence type="ECO:0000256" key="5">
    <source>
        <dbReference type="ARBA" id="ARBA00022448"/>
    </source>
</evidence>
<gene>
    <name evidence="17" type="ORF">KIN20_027116</name>
</gene>
<dbReference type="Pfam" id="PF04137">
    <property type="entry name" value="ERO1"/>
    <property type="match status" value="1"/>
</dbReference>
<evidence type="ECO:0000256" key="1">
    <source>
        <dbReference type="ARBA" id="ARBA00001974"/>
    </source>
</evidence>
<reference evidence="17" key="1">
    <citation type="submission" date="2021-06" db="EMBL/GenBank/DDBJ databases">
        <title>Parelaphostrongylus tenuis whole genome reference sequence.</title>
        <authorList>
            <person name="Garwood T.J."/>
            <person name="Larsen P.A."/>
            <person name="Fountain-Jones N.M."/>
            <person name="Garbe J.R."/>
            <person name="Macchietto M.G."/>
            <person name="Kania S.A."/>
            <person name="Gerhold R.W."/>
            <person name="Richards J.E."/>
            <person name="Wolf T.M."/>
        </authorList>
    </citation>
    <scope>NUCLEOTIDE SEQUENCE</scope>
    <source>
        <strain evidence="17">MNPRO001-30</strain>
        <tissue evidence="17">Meninges</tissue>
    </source>
</reference>
<evidence type="ECO:0000256" key="11">
    <source>
        <dbReference type="ARBA" id="ARBA00023002"/>
    </source>
</evidence>
<keyword evidence="8" id="KW-0256">Endoplasmic reticulum</keyword>
<keyword evidence="11" id="KW-0560">Oxidoreductase</keyword>
<comment type="subunit">
    <text evidence="4">May function both as a monomer and a homodimer.</text>
</comment>
<name>A0AAD5QYW9_PARTN</name>
<evidence type="ECO:0000256" key="14">
    <source>
        <dbReference type="ARBA" id="ARBA00023180"/>
    </source>
</evidence>
<dbReference type="EMBL" id="JAHQIW010005561">
    <property type="protein sequence ID" value="KAJ1366450.1"/>
    <property type="molecule type" value="Genomic_DNA"/>
</dbReference>
<dbReference type="SUPFAM" id="SSF110019">
    <property type="entry name" value="ERO1-like"/>
    <property type="match status" value="1"/>
</dbReference>
<evidence type="ECO:0000313" key="17">
    <source>
        <dbReference type="EMBL" id="KAJ1366450.1"/>
    </source>
</evidence>
<keyword evidence="15" id="KW-0676">Redox-active center</keyword>
<protein>
    <submittedName>
        <fullName evidence="17">Uncharacterized protein</fullName>
    </submittedName>
</protein>
<dbReference type="GO" id="GO:0005789">
    <property type="term" value="C:endoplasmic reticulum membrane"/>
    <property type="evidence" value="ECO:0007669"/>
    <property type="project" value="UniProtKB-SubCell"/>
</dbReference>
<feature type="region of interest" description="Disordered" evidence="16">
    <location>
        <begin position="54"/>
        <end position="101"/>
    </location>
</feature>
<evidence type="ECO:0000256" key="4">
    <source>
        <dbReference type="ARBA" id="ARBA00011802"/>
    </source>
</evidence>
<comment type="similarity">
    <text evidence="3">Belongs to the EROs family.</text>
</comment>
<evidence type="ECO:0000256" key="15">
    <source>
        <dbReference type="ARBA" id="ARBA00023284"/>
    </source>
</evidence>
<dbReference type="GO" id="GO:0071949">
    <property type="term" value="F:FAD binding"/>
    <property type="evidence" value="ECO:0007669"/>
    <property type="project" value="InterPro"/>
</dbReference>
<comment type="subcellular location">
    <subcellularLocation>
        <location evidence="2">Endoplasmic reticulum membrane</location>
        <topology evidence="2">Peripheral membrane protein</topology>
        <orientation evidence="2">Lumenal side</orientation>
    </subcellularLocation>
</comment>
<evidence type="ECO:0000256" key="6">
    <source>
        <dbReference type="ARBA" id="ARBA00022630"/>
    </source>
</evidence>
<evidence type="ECO:0000256" key="9">
    <source>
        <dbReference type="ARBA" id="ARBA00022827"/>
    </source>
</evidence>
<sequence>MDAPCPFWPDDRQCDSKQCGIDFCDDEVPDELRRPAVRTTVRLYVNAKVLNSTDNQRVSAIHENHTNPDSDSTSPVQDCAGQRSNDFDPMDRSLDESHREQLKDMDIHDDQEDKFCEMEDEDSENMHYVDLSKNPERYTGYKGDSAIRVWKCIYQENCFK</sequence>
<dbReference type="GO" id="GO:0015035">
    <property type="term" value="F:protein-disulfide reductase activity"/>
    <property type="evidence" value="ECO:0007669"/>
    <property type="project" value="InterPro"/>
</dbReference>
<evidence type="ECO:0000313" key="18">
    <source>
        <dbReference type="Proteomes" id="UP001196413"/>
    </source>
</evidence>
<evidence type="ECO:0000256" key="13">
    <source>
        <dbReference type="ARBA" id="ARBA00023157"/>
    </source>
</evidence>
<dbReference type="GO" id="GO:0034975">
    <property type="term" value="P:protein folding in endoplasmic reticulum"/>
    <property type="evidence" value="ECO:0007669"/>
    <property type="project" value="InterPro"/>
</dbReference>
<evidence type="ECO:0000256" key="3">
    <source>
        <dbReference type="ARBA" id="ARBA00008277"/>
    </source>
</evidence>
<dbReference type="Proteomes" id="UP001196413">
    <property type="component" value="Unassembled WGS sequence"/>
</dbReference>
<comment type="cofactor">
    <cofactor evidence="1">
        <name>FAD</name>
        <dbReference type="ChEBI" id="CHEBI:57692"/>
    </cofactor>
</comment>
<organism evidence="17 18">
    <name type="scientific">Parelaphostrongylus tenuis</name>
    <name type="common">Meningeal worm</name>
    <dbReference type="NCBI Taxonomy" id="148309"/>
    <lineage>
        <taxon>Eukaryota</taxon>
        <taxon>Metazoa</taxon>
        <taxon>Ecdysozoa</taxon>
        <taxon>Nematoda</taxon>
        <taxon>Chromadorea</taxon>
        <taxon>Rhabditida</taxon>
        <taxon>Rhabditina</taxon>
        <taxon>Rhabditomorpha</taxon>
        <taxon>Strongyloidea</taxon>
        <taxon>Metastrongylidae</taxon>
        <taxon>Parelaphostrongylus</taxon>
    </lineage>
</organism>
<feature type="compositionally biased region" description="Basic and acidic residues" evidence="16">
    <location>
        <begin position="85"/>
        <end position="101"/>
    </location>
</feature>
<evidence type="ECO:0000256" key="12">
    <source>
        <dbReference type="ARBA" id="ARBA00023136"/>
    </source>
</evidence>